<dbReference type="Proteomes" id="UP000295578">
    <property type="component" value="Unassembled WGS sequence"/>
</dbReference>
<sequence length="79" mass="8909">MTVRRQSGDHEPDDELLHDDEVAASILGYDASAMRQDQGGRPPVTGSENRHMVRLRKVLQARTRRIVARQSRGDAVQPF</sequence>
<comment type="caution">
    <text evidence="1">The sequence shown here is derived from an EMBL/GenBank/DDBJ whole genome shotgun (WGS) entry which is preliminary data.</text>
</comment>
<keyword evidence="2" id="KW-1185">Reference proteome</keyword>
<proteinExistence type="predicted"/>
<gene>
    <name evidence="1" type="ORF">E1293_38145</name>
</gene>
<dbReference type="RefSeq" id="WP_132203518.1">
    <property type="nucleotide sequence ID" value="NZ_SMKY01000289.1"/>
</dbReference>
<accession>A0A4R5A8A9</accession>
<evidence type="ECO:0000313" key="2">
    <source>
        <dbReference type="Proteomes" id="UP000295578"/>
    </source>
</evidence>
<name>A0A4R5A8A9_9ACTN</name>
<dbReference type="AlphaFoldDB" id="A0A4R5A8A9"/>
<reference evidence="1 2" key="1">
    <citation type="submission" date="2019-03" db="EMBL/GenBank/DDBJ databases">
        <title>Draft genome sequences of novel Actinobacteria.</title>
        <authorList>
            <person name="Sahin N."/>
            <person name="Ay H."/>
            <person name="Saygin H."/>
        </authorList>
    </citation>
    <scope>NUCLEOTIDE SEQUENCE [LARGE SCALE GENOMIC DNA]</scope>
    <source>
        <strain evidence="1 2">DSM 45941</strain>
    </source>
</reference>
<dbReference type="EMBL" id="SMKY01000289">
    <property type="protein sequence ID" value="TDD67360.1"/>
    <property type="molecule type" value="Genomic_DNA"/>
</dbReference>
<organism evidence="1 2">
    <name type="scientific">Actinomadura darangshiensis</name>
    <dbReference type="NCBI Taxonomy" id="705336"/>
    <lineage>
        <taxon>Bacteria</taxon>
        <taxon>Bacillati</taxon>
        <taxon>Actinomycetota</taxon>
        <taxon>Actinomycetes</taxon>
        <taxon>Streptosporangiales</taxon>
        <taxon>Thermomonosporaceae</taxon>
        <taxon>Actinomadura</taxon>
    </lineage>
</organism>
<protein>
    <submittedName>
        <fullName evidence="1">Uncharacterized protein</fullName>
    </submittedName>
</protein>
<evidence type="ECO:0000313" key="1">
    <source>
        <dbReference type="EMBL" id="TDD67360.1"/>
    </source>
</evidence>
<dbReference type="OrthoDB" id="9881810at2"/>